<keyword evidence="2" id="KW-0288">FMN</keyword>
<dbReference type="InterPro" id="IPR051260">
    <property type="entry name" value="Diverse_substr_monoxygenases"/>
</dbReference>
<organism evidence="7 8">
    <name type="scientific">Streptomyces rochei</name>
    <name type="common">Streptomyces parvullus</name>
    <dbReference type="NCBI Taxonomy" id="1928"/>
    <lineage>
        <taxon>Bacteria</taxon>
        <taxon>Bacillati</taxon>
        <taxon>Actinomycetota</taxon>
        <taxon>Actinomycetes</taxon>
        <taxon>Kitasatosporales</taxon>
        <taxon>Streptomycetaceae</taxon>
        <taxon>Streptomyces</taxon>
        <taxon>Streptomyces rochei group</taxon>
    </lineage>
</organism>
<feature type="domain" description="Luciferase-like" evidence="6">
    <location>
        <begin position="33"/>
        <end position="384"/>
    </location>
</feature>
<evidence type="ECO:0000256" key="4">
    <source>
        <dbReference type="ARBA" id="ARBA00023033"/>
    </source>
</evidence>
<evidence type="ECO:0000256" key="1">
    <source>
        <dbReference type="ARBA" id="ARBA00022630"/>
    </source>
</evidence>
<dbReference type="InterPro" id="IPR036661">
    <property type="entry name" value="Luciferase-like_sf"/>
</dbReference>
<dbReference type="PANTHER" id="PTHR30011:SF16">
    <property type="entry name" value="C2H2 FINGER DOMAIN TRANSCRIPTION FACTOR (EUROFUNG)-RELATED"/>
    <property type="match status" value="1"/>
</dbReference>
<sequence>MSARKLHLNLFVYPGGHHEAAWRHHGTDPTRLLDIGFYQDLARSAERAAFDSVFFADGPSLADNVRYASRFRLEPFTWLSAVAAATERIGLIATASTTYTEPYNLARLFASLDHLSRGRAGWNIVTTGAPQAAANFGLDAHPVHAERYDRAREFVDVVTRLWDSWEDEALVADQKSGLFADTDRIHEIDHAGRHLKVRGPLNLPRSPQGRPVYVQAGSSEDGRAFAAAYAEAVFTAHQTLRSGQEFYADVKARAAALGRDPRRVIVLPGISPFIGSTEAEARALHQEFNELTQPEYSLHLLQRLLGLELSADELDGPVPRSLIETRGERGNGSRFQLVLDIIDREQPTVRQLLHRLAGARGHRVVAGTPEQIADEIQEWFEHGAADGFNIMPPWLTGGFDLFAEHVVPILRARGLFRTAYTGATLREPHGLPRPAAPVPSKEIA</sequence>
<keyword evidence="1" id="KW-0285">Flavoprotein</keyword>
<evidence type="ECO:0000313" key="8">
    <source>
        <dbReference type="Proteomes" id="UP001605990"/>
    </source>
</evidence>
<dbReference type="EMBL" id="JBIENY010000417">
    <property type="protein sequence ID" value="MFG6299372.1"/>
    <property type="molecule type" value="Genomic_DNA"/>
</dbReference>
<comment type="caution">
    <text evidence="7">The sequence shown here is derived from an EMBL/GenBank/DDBJ whole genome shotgun (WGS) entry which is preliminary data.</text>
</comment>
<dbReference type="InterPro" id="IPR016215">
    <property type="entry name" value="NTA_MOA"/>
</dbReference>
<dbReference type="CDD" id="cd01095">
    <property type="entry name" value="Nitrilotriacetate_monoxgenase"/>
    <property type="match status" value="1"/>
</dbReference>
<dbReference type="SUPFAM" id="SSF51679">
    <property type="entry name" value="Bacterial luciferase-like"/>
    <property type="match status" value="1"/>
</dbReference>
<dbReference type="NCBIfam" id="TIGR03860">
    <property type="entry name" value="FMN_nitrolo"/>
    <property type="match status" value="1"/>
</dbReference>
<evidence type="ECO:0000256" key="3">
    <source>
        <dbReference type="ARBA" id="ARBA00023002"/>
    </source>
</evidence>
<dbReference type="PANTHER" id="PTHR30011">
    <property type="entry name" value="ALKANESULFONATE MONOOXYGENASE-RELATED"/>
    <property type="match status" value="1"/>
</dbReference>
<keyword evidence="4" id="KW-0503">Monooxygenase</keyword>
<proteinExistence type="inferred from homology"/>
<dbReference type="EC" id="1.-.-.-" evidence="7"/>
<gene>
    <name evidence="7" type="ORF">ACGU38_28935</name>
</gene>
<dbReference type="Proteomes" id="UP001605990">
    <property type="component" value="Unassembled WGS sequence"/>
</dbReference>
<dbReference type="Pfam" id="PF00296">
    <property type="entry name" value="Bac_luciferase"/>
    <property type="match status" value="1"/>
</dbReference>
<evidence type="ECO:0000313" key="7">
    <source>
        <dbReference type="EMBL" id="MFG6299372.1"/>
    </source>
</evidence>
<dbReference type="PIRSF" id="PIRSF000337">
    <property type="entry name" value="NTA_MOA"/>
    <property type="match status" value="1"/>
</dbReference>
<keyword evidence="3 7" id="KW-0560">Oxidoreductase</keyword>
<evidence type="ECO:0000256" key="2">
    <source>
        <dbReference type="ARBA" id="ARBA00022643"/>
    </source>
</evidence>
<keyword evidence="8" id="KW-1185">Reference proteome</keyword>
<comment type="similarity">
    <text evidence="5">Belongs to the NtaA/SnaA/DszA monooxygenase family.</text>
</comment>
<name>A0ABW7E884_STRRO</name>
<accession>A0ABW7E884</accession>
<reference evidence="7 8" key="1">
    <citation type="submission" date="2024-10" db="EMBL/GenBank/DDBJ databases">
        <title>Draft genome assembly of a novel steroid transforming actinomycete isolated from African clawed frog Xenopus laevis.</title>
        <authorList>
            <person name="Bragin E."/>
            <person name="Kollerov V."/>
            <person name="Donova M.V."/>
        </authorList>
    </citation>
    <scope>NUCLEOTIDE SEQUENCE [LARGE SCALE GENOMIC DNA]</scope>
    <source>
        <strain evidence="7 8">MTOC-St3</strain>
    </source>
</reference>
<protein>
    <submittedName>
        <fullName evidence="7">LLM class flavin-dependent oxidoreductase</fullName>
        <ecNumber evidence="7">1.-.-.-</ecNumber>
    </submittedName>
</protein>
<dbReference type="Gene3D" id="3.20.20.30">
    <property type="entry name" value="Luciferase-like domain"/>
    <property type="match status" value="1"/>
</dbReference>
<dbReference type="GO" id="GO:0016491">
    <property type="term" value="F:oxidoreductase activity"/>
    <property type="evidence" value="ECO:0007669"/>
    <property type="project" value="UniProtKB-KW"/>
</dbReference>
<dbReference type="InterPro" id="IPR011251">
    <property type="entry name" value="Luciferase-like_dom"/>
</dbReference>
<evidence type="ECO:0000259" key="6">
    <source>
        <dbReference type="Pfam" id="PF00296"/>
    </source>
</evidence>
<dbReference type="RefSeq" id="WP_394395292.1">
    <property type="nucleotide sequence ID" value="NZ_JBIENY010000417.1"/>
</dbReference>
<evidence type="ECO:0000256" key="5">
    <source>
        <dbReference type="ARBA" id="ARBA00033748"/>
    </source>
</evidence>